<name>A0AAD8KMR0_TARER</name>
<dbReference type="EMBL" id="JAUHHV010000005">
    <property type="protein sequence ID" value="KAK1425653.1"/>
    <property type="molecule type" value="Genomic_DNA"/>
</dbReference>
<dbReference type="InterPro" id="IPR036163">
    <property type="entry name" value="HMA_dom_sf"/>
</dbReference>
<evidence type="ECO:0000313" key="3">
    <source>
        <dbReference type="Proteomes" id="UP001229421"/>
    </source>
</evidence>
<proteinExistence type="predicted"/>
<organism evidence="2 3">
    <name type="scientific">Tagetes erecta</name>
    <name type="common">African marigold</name>
    <dbReference type="NCBI Taxonomy" id="13708"/>
    <lineage>
        <taxon>Eukaryota</taxon>
        <taxon>Viridiplantae</taxon>
        <taxon>Streptophyta</taxon>
        <taxon>Embryophyta</taxon>
        <taxon>Tracheophyta</taxon>
        <taxon>Spermatophyta</taxon>
        <taxon>Magnoliopsida</taxon>
        <taxon>eudicotyledons</taxon>
        <taxon>Gunneridae</taxon>
        <taxon>Pentapetalae</taxon>
        <taxon>asterids</taxon>
        <taxon>campanulids</taxon>
        <taxon>Asterales</taxon>
        <taxon>Asteraceae</taxon>
        <taxon>Asteroideae</taxon>
        <taxon>Heliantheae alliance</taxon>
        <taxon>Tageteae</taxon>
        <taxon>Tagetes</taxon>
    </lineage>
</organism>
<dbReference type="InterPro" id="IPR006121">
    <property type="entry name" value="HMA_dom"/>
</dbReference>
<evidence type="ECO:0008006" key="4">
    <source>
        <dbReference type="Google" id="ProtNLM"/>
    </source>
</evidence>
<dbReference type="GO" id="GO:0016020">
    <property type="term" value="C:membrane"/>
    <property type="evidence" value="ECO:0007669"/>
    <property type="project" value="UniProtKB-SubCell"/>
</dbReference>
<dbReference type="GO" id="GO:0009626">
    <property type="term" value="P:plant-type hypersensitive response"/>
    <property type="evidence" value="ECO:0007669"/>
    <property type="project" value="UniProtKB-KW"/>
</dbReference>
<dbReference type="SUPFAM" id="SSF55008">
    <property type="entry name" value="HMA, heavy metal-associated domain"/>
    <property type="match status" value="1"/>
</dbReference>
<accession>A0AAD8KMR0</accession>
<evidence type="ECO:0000256" key="1">
    <source>
        <dbReference type="ARBA" id="ARBA00004170"/>
    </source>
</evidence>
<sequence length="122" mass="13992">MAAIDQNEEDEEHEFEKNKLVIVPTTLATIASLSFPLVQEVVVLADFRCKSCQDRVDNIVSRLNGEVESLEFSLTEKKVTITLSRRLTKRVILTKNKLQPVAMYKNRVNKFSLMRRIFCSSS</sequence>
<dbReference type="Gene3D" id="3.30.70.100">
    <property type="match status" value="1"/>
</dbReference>
<gene>
    <name evidence="2" type="ORF">QVD17_21008</name>
</gene>
<dbReference type="CDD" id="cd00371">
    <property type="entry name" value="HMA"/>
    <property type="match status" value="1"/>
</dbReference>
<reference evidence="2" key="1">
    <citation type="journal article" date="2023" name="bioRxiv">
        <title>Improved chromosome-level genome assembly for marigold (Tagetes erecta).</title>
        <authorList>
            <person name="Jiang F."/>
            <person name="Yuan L."/>
            <person name="Wang S."/>
            <person name="Wang H."/>
            <person name="Xu D."/>
            <person name="Wang A."/>
            <person name="Fan W."/>
        </authorList>
    </citation>
    <scope>NUCLEOTIDE SEQUENCE</scope>
    <source>
        <strain evidence="2">WSJ</strain>
        <tissue evidence="2">Leaf</tissue>
    </source>
</reference>
<keyword evidence="3" id="KW-1185">Reference proteome</keyword>
<protein>
    <recommendedName>
        <fullName evidence="4">HMA domain-containing protein</fullName>
    </recommendedName>
</protein>
<dbReference type="AlphaFoldDB" id="A0AAD8KMR0"/>
<comment type="caution">
    <text evidence="2">The sequence shown here is derived from an EMBL/GenBank/DDBJ whole genome shotgun (WGS) entry which is preliminary data.</text>
</comment>
<comment type="subcellular location">
    <subcellularLocation>
        <location evidence="1">Membrane</location>
        <topology evidence="1">Peripheral membrane protein</topology>
    </subcellularLocation>
</comment>
<dbReference type="Proteomes" id="UP001229421">
    <property type="component" value="Unassembled WGS sequence"/>
</dbReference>
<dbReference type="GO" id="GO:0046872">
    <property type="term" value="F:metal ion binding"/>
    <property type="evidence" value="ECO:0007669"/>
    <property type="project" value="InterPro"/>
</dbReference>
<evidence type="ECO:0000313" key="2">
    <source>
        <dbReference type="EMBL" id="KAK1425653.1"/>
    </source>
</evidence>